<evidence type="ECO:0000256" key="6">
    <source>
        <dbReference type="PROSITE-ProRule" id="PRU00169"/>
    </source>
</evidence>
<keyword evidence="4" id="KW-0808">Transferase</keyword>
<dbReference type="Gene3D" id="3.40.50.2300">
    <property type="match status" value="1"/>
</dbReference>
<dbReference type="Gene3D" id="3.30.565.10">
    <property type="entry name" value="Histidine kinase-like ATPase, C-terminal domain"/>
    <property type="match status" value="1"/>
</dbReference>
<feature type="transmembrane region" description="Helical" evidence="8">
    <location>
        <begin position="351"/>
        <end position="369"/>
    </location>
</feature>
<feature type="compositionally biased region" description="Polar residues" evidence="7">
    <location>
        <begin position="858"/>
        <end position="867"/>
    </location>
</feature>
<dbReference type="EMBL" id="KL197712">
    <property type="protein sequence ID" value="KDQ61452.1"/>
    <property type="molecule type" value="Genomic_DNA"/>
</dbReference>
<gene>
    <name evidence="11" type="ORF">JAAARDRAFT_510766</name>
</gene>
<dbReference type="PROSITE" id="PS50109">
    <property type="entry name" value="HIS_KIN"/>
    <property type="match status" value="1"/>
</dbReference>
<feature type="region of interest" description="Disordered" evidence="7">
    <location>
        <begin position="632"/>
        <end position="656"/>
    </location>
</feature>
<evidence type="ECO:0000259" key="9">
    <source>
        <dbReference type="PROSITE" id="PS50109"/>
    </source>
</evidence>
<evidence type="ECO:0000259" key="10">
    <source>
        <dbReference type="PROSITE" id="PS50110"/>
    </source>
</evidence>
<dbReference type="PANTHER" id="PTHR43047:SF66">
    <property type="entry name" value="HISKA"/>
    <property type="match status" value="1"/>
</dbReference>
<keyword evidence="8" id="KW-0472">Membrane</keyword>
<feature type="region of interest" description="Disordered" evidence="7">
    <location>
        <begin position="848"/>
        <end position="867"/>
    </location>
</feature>
<feature type="region of interest" description="Disordered" evidence="7">
    <location>
        <begin position="117"/>
        <end position="151"/>
    </location>
</feature>
<dbReference type="EC" id="2.7.13.3" evidence="2"/>
<feature type="domain" description="Histidine kinase" evidence="9">
    <location>
        <begin position="460"/>
        <end position="766"/>
    </location>
</feature>
<feature type="compositionally biased region" description="Low complexity" evidence="7">
    <location>
        <begin position="122"/>
        <end position="138"/>
    </location>
</feature>
<evidence type="ECO:0000256" key="5">
    <source>
        <dbReference type="ARBA" id="ARBA00022777"/>
    </source>
</evidence>
<feature type="transmembrane region" description="Helical" evidence="8">
    <location>
        <begin position="283"/>
        <end position="303"/>
    </location>
</feature>
<dbReference type="Proteomes" id="UP000027265">
    <property type="component" value="Unassembled WGS sequence"/>
</dbReference>
<dbReference type="AlphaFoldDB" id="A0A067QD98"/>
<proteinExistence type="predicted"/>
<keyword evidence="12" id="KW-1185">Reference proteome</keyword>
<dbReference type="GO" id="GO:0005886">
    <property type="term" value="C:plasma membrane"/>
    <property type="evidence" value="ECO:0007669"/>
    <property type="project" value="TreeGrafter"/>
</dbReference>
<dbReference type="PROSITE" id="PS50110">
    <property type="entry name" value="RESPONSE_REGULATORY"/>
    <property type="match status" value="1"/>
</dbReference>
<dbReference type="STRING" id="933084.A0A067QD98"/>
<dbReference type="PRINTS" id="PR00344">
    <property type="entry name" value="BCTRLSENSOR"/>
</dbReference>
<dbReference type="SMART" id="SM00448">
    <property type="entry name" value="REC"/>
    <property type="match status" value="1"/>
</dbReference>
<evidence type="ECO:0000313" key="11">
    <source>
        <dbReference type="EMBL" id="KDQ61452.1"/>
    </source>
</evidence>
<feature type="region of interest" description="Disordered" evidence="7">
    <location>
        <begin position="168"/>
        <end position="195"/>
    </location>
</feature>
<reference evidence="12" key="1">
    <citation type="journal article" date="2014" name="Proc. Natl. Acad. Sci. U.S.A.">
        <title>Extensive sampling of basidiomycete genomes demonstrates inadequacy of the white-rot/brown-rot paradigm for wood decay fungi.</title>
        <authorList>
            <person name="Riley R."/>
            <person name="Salamov A.A."/>
            <person name="Brown D.W."/>
            <person name="Nagy L.G."/>
            <person name="Floudas D."/>
            <person name="Held B.W."/>
            <person name="Levasseur A."/>
            <person name="Lombard V."/>
            <person name="Morin E."/>
            <person name="Otillar R."/>
            <person name="Lindquist E.A."/>
            <person name="Sun H."/>
            <person name="LaButti K.M."/>
            <person name="Schmutz J."/>
            <person name="Jabbour D."/>
            <person name="Luo H."/>
            <person name="Baker S.E."/>
            <person name="Pisabarro A.G."/>
            <person name="Walton J.D."/>
            <person name="Blanchette R.A."/>
            <person name="Henrissat B."/>
            <person name="Martin F."/>
            <person name="Cullen D."/>
            <person name="Hibbett D.S."/>
            <person name="Grigoriev I.V."/>
        </authorList>
    </citation>
    <scope>NUCLEOTIDE SEQUENCE [LARGE SCALE GENOMIC DNA]</scope>
    <source>
        <strain evidence="12">MUCL 33604</strain>
    </source>
</reference>
<dbReference type="InterPro" id="IPR003594">
    <property type="entry name" value="HATPase_dom"/>
</dbReference>
<dbReference type="HOGENOM" id="CLU_006108_0_0_1"/>
<dbReference type="OrthoDB" id="60033at2759"/>
<comment type="catalytic activity">
    <reaction evidence="1">
        <text>ATP + protein L-histidine = ADP + protein N-phospho-L-histidine.</text>
        <dbReference type="EC" id="2.7.13.3"/>
    </reaction>
</comment>
<feature type="domain" description="Response regulatory" evidence="10">
    <location>
        <begin position="907"/>
        <end position="1050"/>
    </location>
</feature>
<dbReference type="CDD" id="cd00082">
    <property type="entry name" value="HisKA"/>
    <property type="match status" value="1"/>
</dbReference>
<dbReference type="InterPro" id="IPR036890">
    <property type="entry name" value="HATPase_C_sf"/>
</dbReference>
<feature type="region of interest" description="Disordered" evidence="7">
    <location>
        <begin position="791"/>
        <end position="811"/>
    </location>
</feature>
<sequence>MPSRWTRPQSSQPTPLRPAITTSRKSARHWKEEMVPMPELGEGAGDESEKSRRSKPTTSKSTPPPLDSDDDENDDPILPPPAVHRRHSGTSSSPTKHRKTARINMGMRVHWARFKKRIGTGSAPSTSSAILGSSASSAHPVVPQTDDARDEEDFVDEVVVDRNWSEELKSSVTSEHGGSPEKSGGSHQVGGPATSTDRESFAVHAEGFWALCLPLIVLRWRVWPAILDFFSSKYLDEKSELHYRKENWFLRKNLALWSAFFYVVNWVLAIGFLPRPAVRADEIFYYGVAPAFTFPLIVMVMYDFPRDRQIFYQCFLCFSTWMWSLYQIYFIYRCGYYNPAHAHFSCNGKDFLGTFYYTSGLGTIALFGLKQTRLPHMVGALVFFLLACTMVLPDRVAWTRNMVNFVAFQGFLLYVHYMRENAERRLYTLRDQLKIQFRATQKAQVNERKAADSKRRLTSYVFHEVRVPLNTALLAVQNMEATTPVPKAQEIEFKALEGSLNMMSKVLNDVLDFNRMDSGRFESVSKPYPFHRVMRSLLVPLRLATNARNLELETEWDKNIDLAARRAYYEALGESPSAIEKRLIKSPDEDGIVVGDETRLRQIITNLASNACKFTPSGGKLSVKTMLLLPSDPPPLSPASELSESIEESEPPDHVRRVGEDCHHALSVDHLSQHNLSNSKPPPLECIVVRIEVTDTGCGIKSKDMAQSKLFSAFNQTEQGRQQGGKGTGLGLALVRQIVKLSKGRLGVQSKAGQGSTFWVELPLAVGVKAVQGADGAPNLVDNTTNDLLIETPFTGDGRRTSSYKERPSRNASALHNVMEQGGLVELIPSRPGESPVLTRTIGDTTGAMCTPEHPLQTEASSSATTNTPRVINKPSHPLVLPAPSTQQATNTATATTPPLEFEKGLNVLVVDDDPLTRMLMKRLLNRLGCHVSIAENGVLALEMILGNSFPTPSTEEGPLQKGLGSAPVAVTANEEHKYAVIFLDNQMPVMSGLEAVARLRELGRSDFVVGVTGNALLADQEEYLQAGVDRVLTKPVYEKSLKQALVMADQRRKQALESNQPTPPQPP</sequence>
<dbReference type="InterPro" id="IPR004358">
    <property type="entry name" value="Sig_transdc_His_kin-like_C"/>
</dbReference>
<dbReference type="SUPFAM" id="SSF55874">
    <property type="entry name" value="ATPase domain of HSP90 chaperone/DNA topoisomerase II/histidine kinase"/>
    <property type="match status" value="1"/>
</dbReference>
<feature type="compositionally biased region" description="Basic and acidic residues" evidence="7">
    <location>
        <begin position="797"/>
        <end position="809"/>
    </location>
</feature>
<accession>A0A067QD98</accession>
<feature type="transmembrane region" description="Helical" evidence="8">
    <location>
        <begin position="374"/>
        <end position="392"/>
    </location>
</feature>
<dbReference type="InterPro" id="IPR036097">
    <property type="entry name" value="HisK_dim/P_sf"/>
</dbReference>
<keyword evidence="5" id="KW-0418">Kinase</keyword>
<dbReference type="SUPFAM" id="SSF52172">
    <property type="entry name" value="CheY-like"/>
    <property type="match status" value="1"/>
</dbReference>
<keyword evidence="3 6" id="KW-0597">Phosphoprotein</keyword>
<dbReference type="Pfam" id="PF00072">
    <property type="entry name" value="Response_reg"/>
    <property type="match status" value="1"/>
</dbReference>
<dbReference type="InParanoid" id="A0A067QD98"/>
<dbReference type="InterPro" id="IPR011006">
    <property type="entry name" value="CheY-like_superfamily"/>
</dbReference>
<dbReference type="CDD" id="cd17546">
    <property type="entry name" value="REC_hyHK_CKI1_RcsC-like"/>
    <property type="match status" value="1"/>
</dbReference>
<dbReference type="PANTHER" id="PTHR43047">
    <property type="entry name" value="TWO-COMPONENT HISTIDINE PROTEIN KINASE"/>
    <property type="match status" value="1"/>
</dbReference>
<evidence type="ECO:0000256" key="4">
    <source>
        <dbReference type="ARBA" id="ARBA00022679"/>
    </source>
</evidence>
<evidence type="ECO:0000256" key="8">
    <source>
        <dbReference type="SAM" id="Phobius"/>
    </source>
</evidence>
<feature type="compositionally biased region" description="Polar residues" evidence="7">
    <location>
        <begin position="1"/>
        <end position="24"/>
    </location>
</feature>
<evidence type="ECO:0000256" key="3">
    <source>
        <dbReference type="ARBA" id="ARBA00022553"/>
    </source>
</evidence>
<feature type="transmembrane region" description="Helical" evidence="8">
    <location>
        <begin position="310"/>
        <end position="331"/>
    </location>
</feature>
<organism evidence="11 12">
    <name type="scientific">Jaapia argillacea MUCL 33604</name>
    <dbReference type="NCBI Taxonomy" id="933084"/>
    <lineage>
        <taxon>Eukaryota</taxon>
        <taxon>Fungi</taxon>
        <taxon>Dikarya</taxon>
        <taxon>Basidiomycota</taxon>
        <taxon>Agaricomycotina</taxon>
        <taxon>Agaricomycetes</taxon>
        <taxon>Agaricomycetidae</taxon>
        <taxon>Jaapiales</taxon>
        <taxon>Jaapiaceae</taxon>
        <taxon>Jaapia</taxon>
    </lineage>
</organism>
<evidence type="ECO:0000313" key="12">
    <source>
        <dbReference type="Proteomes" id="UP000027265"/>
    </source>
</evidence>
<dbReference type="Gene3D" id="1.10.287.130">
    <property type="match status" value="1"/>
</dbReference>
<dbReference type="InterPro" id="IPR001789">
    <property type="entry name" value="Sig_transdc_resp-reg_receiver"/>
</dbReference>
<evidence type="ECO:0000256" key="2">
    <source>
        <dbReference type="ARBA" id="ARBA00012438"/>
    </source>
</evidence>
<keyword evidence="8" id="KW-1133">Transmembrane helix</keyword>
<feature type="transmembrane region" description="Helical" evidence="8">
    <location>
        <begin position="254"/>
        <end position="277"/>
    </location>
</feature>
<evidence type="ECO:0000256" key="7">
    <source>
        <dbReference type="SAM" id="MobiDB-lite"/>
    </source>
</evidence>
<dbReference type="InterPro" id="IPR005467">
    <property type="entry name" value="His_kinase_dom"/>
</dbReference>
<feature type="modified residue" description="4-aspartylphosphate" evidence="6">
    <location>
        <position position="985"/>
    </location>
</feature>
<dbReference type="Pfam" id="PF02518">
    <property type="entry name" value="HATPase_c"/>
    <property type="match status" value="1"/>
</dbReference>
<dbReference type="SMART" id="SM00387">
    <property type="entry name" value="HATPase_c"/>
    <property type="match status" value="1"/>
</dbReference>
<dbReference type="InterPro" id="IPR003661">
    <property type="entry name" value="HisK_dim/P_dom"/>
</dbReference>
<dbReference type="Pfam" id="PF00512">
    <property type="entry name" value="HisKA"/>
    <property type="match status" value="1"/>
</dbReference>
<keyword evidence="8" id="KW-0812">Transmembrane</keyword>
<protein>
    <recommendedName>
        <fullName evidence="2">histidine kinase</fullName>
        <ecNumber evidence="2">2.7.13.3</ecNumber>
    </recommendedName>
</protein>
<dbReference type="GO" id="GO:0000155">
    <property type="term" value="F:phosphorelay sensor kinase activity"/>
    <property type="evidence" value="ECO:0007669"/>
    <property type="project" value="InterPro"/>
</dbReference>
<feature type="region of interest" description="Disordered" evidence="7">
    <location>
        <begin position="1"/>
        <end position="105"/>
    </location>
</feature>
<evidence type="ECO:0000256" key="1">
    <source>
        <dbReference type="ARBA" id="ARBA00000085"/>
    </source>
</evidence>
<name>A0A067QD98_9AGAM</name>
<dbReference type="SUPFAM" id="SSF47384">
    <property type="entry name" value="Homodimeric domain of signal transducing histidine kinase"/>
    <property type="match status" value="1"/>
</dbReference>
<dbReference type="GO" id="GO:0009927">
    <property type="term" value="F:histidine phosphotransfer kinase activity"/>
    <property type="evidence" value="ECO:0007669"/>
    <property type="project" value="TreeGrafter"/>
</dbReference>
<dbReference type="SMART" id="SM00388">
    <property type="entry name" value="HisKA"/>
    <property type="match status" value="1"/>
</dbReference>